<evidence type="ECO:0000313" key="1">
    <source>
        <dbReference type="EMBL" id="PKE55483.1"/>
    </source>
</evidence>
<accession>A0ACC9MP90</accession>
<keyword evidence="2" id="KW-1185">Reference proteome</keyword>
<sequence length="75" mass="8689">MNVEKLKDEIKDRGYSVIGFLHVLEKNGVNMSKNSYYRKLKGETEYTRSEILGIKEVLGLSNDEIEDIFFNDKVS</sequence>
<evidence type="ECO:0000313" key="2">
    <source>
        <dbReference type="Proteomes" id="UP000233606"/>
    </source>
</evidence>
<proteinExistence type="predicted"/>
<gene>
    <name evidence="1" type="ORF">CW682_11705</name>
</gene>
<organism evidence="1 2">
    <name type="scientific">Macrococcoides caseolyticum</name>
    <dbReference type="NCBI Taxonomy" id="69966"/>
    <lineage>
        <taxon>Bacteria</taxon>
        <taxon>Bacillati</taxon>
        <taxon>Bacillota</taxon>
        <taxon>Bacilli</taxon>
        <taxon>Bacillales</taxon>
        <taxon>Staphylococcaceae</taxon>
        <taxon>Macrococcoides</taxon>
    </lineage>
</organism>
<name>A0ACC9MP90_9STAP</name>
<protein>
    <submittedName>
        <fullName evidence="1">BetR domain protein</fullName>
    </submittedName>
</protein>
<reference evidence="1" key="1">
    <citation type="submission" date="2017-12" db="EMBL/GenBank/DDBJ databases">
        <title>Genomics of Macrococcus caseolyticus.</title>
        <authorList>
            <person name="MacFadyen A.C."/>
            <person name="Paterson G.K."/>
        </authorList>
    </citation>
    <scope>NUCLEOTIDE SEQUENCE</scope>
    <source>
        <strain evidence="1">5459_5_49</strain>
    </source>
</reference>
<dbReference type="EMBL" id="PIWU01000027">
    <property type="protein sequence ID" value="PKE55483.1"/>
    <property type="molecule type" value="Genomic_DNA"/>
</dbReference>
<comment type="caution">
    <text evidence="1">The sequence shown here is derived from an EMBL/GenBank/DDBJ whole genome shotgun (WGS) entry which is preliminary data.</text>
</comment>
<dbReference type="Proteomes" id="UP000233606">
    <property type="component" value="Unassembled WGS sequence"/>
</dbReference>